<dbReference type="Proteomes" id="UP000284277">
    <property type="component" value="Unassembled WGS sequence"/>
</dbReference>
<evidence type="ECO:0000259" key="2">
    <source>
        <dbReference type="Pfam" id="PF22725"/>
    </source>
</evidence>
<keyword evidence="4" id="KW-1185">Reference proteome</keyword>
<dbReference type="Pfam" id="PF22725">
    <property type="entry name" value="GFO_IDH_MocA_C3"/>
    <property type="match status" value="1"/>
</dbReference>
<evidence type="ECO:0000313" key="4">
    <source>
        <dbReference type="Proteomes" id="UP000284277"/>
    </source>
</evidence>
<dbReference type="PANTHER" id="PTHR43249:SF1">
    <property type="entry name" value="D-GLUCOSIDE 3-DEHYDROGENASE"/>
    <property type="match status" value="1"/>
</dbReference>
<dbReference type="SUPFAM" id="SSF51735">
    <property type="entry name" value="NAD(P)-binding Rossmann-fold domains"/>
    <property type="match status" value="1"/>
</dbReference>
<name>A0A419TC85_9FIRM</name>
<dbReference type="GO" id="GO:0000166">
    <property type="term" value="F:nucleotide binding"/>
    <property type="evidence" value="ECO:0007669"/>
    <property type="project" value="InterPro"/>
</dbReference>
<evidence type="ECO:0000313" key="3">
    <source>
        <dbReference type="EMBL" id="RKD35088.1"/>
    </source>
</evidence>
<sequence>MVWVGIVGCGGIGRVHAKSLKGLSNVNLCAFADIQKERAEEYSKEYTGGEAGVYGSLEEMLEYGDLDAIHICTPHSCHVDLAVAGLKKGISVFMEKPPAITREQFCLLSEAEKESKGRLGICFQNRYNETSKEVGRILREGILGKVKGGRAFVTWNRGETYYTESGWRGSLNTEGGGVLINQSVHTLDLLLYWLGKPMKTEATISNHHLKNVVEVEDTVEAYMEFTEGEDPVRATFYATTAFGYDAPILIELVCEKGVVRLEGGSVWYRTWEEEEPIYFQEAKGLAPGKEYWGRGHEACIKDFYHCIETGEAYGNDLPSVENTFNTVMDIYESARNKER</sequence>
<dbReference type="EMBL" id="MCIA01000001">
    <property type="protein sequence ID" value="RKD35088.1"/>
    <property type="molecule type" value="Genomic_DNA"/>
</dbReference>
<dbReference type="OrthoDB" id="9781966at2"/>
<dbReference type="Gene3D" id="3.30.360.10">
    <property type="entry name" value="Dihydrodipicolinate Reductase, domain 2"/>
    <property type="match status" value="1"/>
</dbReference>
<reference evidence="3 4" key="1">
    <citation type="submission" date="2016-08" db="EMBL/GenBank/DDBJ databases">
        <title>A new outlook on sporulation: Clostridium algidixylanolyticum.</title>
        <authorList>
            <person name="Poppleton D.I."/>
            <person name="Gribaldo S."/>
        </authorList>
    </citation>
    <scope>NUCLEOTIDE SEQUENCE [LARGE SCALE GENOMIC DNA]</scope>
    <source>
        <strain evidence="3 4">SPL73</strain>
    </source>
</reference>
<comment type="caution">
    <text evidence="3">The sequence shown here is derived from an EMBL/GenBank/DDBJ whole genome shotgun (WGS) entry which is preliminary data.</text>
</comment>
<dbReference type="SUPFAM" id="SSF55347">
    <property type="entry name" value="Glyceraldehyde-3-phosphate dehydrogenase-like, C-terminal domain"/>
    <property type="match status" value="1"/>
</dbReference>
<feature type="domain" description="Gfo/Idh/MocA-like oxidoreductase N-terminal" evidence="1">
    <location>
        <begin position="4"/>
        <end position="119"/>
    </location>
</feature>
<dbReference type="InterPro" id="IPR036291">
    <property type="entry name" value="NAD(P)-bd_dom_sf"/>
</dbReference>
<gene>
    <name evidence="3" type="ORF">BET01_01705</name>
</gene>
<dbReference type="PANTHER" id="PTHR43249">
    <property type="entry name" value="UDP-N-ACETYL-2-AMINO-2-DEOXY-D-GLUCURONATE OXIDASE"/>
    <property type="match status" value="1"/>
</dbReference>
<dbReference type="InterPro" id="IPR052515">
    <property type="entry name" value="Gfo/Idh/MocA_Oxidoreductase"/>
</dbReference>
<feature type="domain" description="GFO/IDH/MocA-like oxidoreductase" evidence="2">
    <location>
        <begin position="133"/>
        <end position="259"/>
    </location>
</feature>
<accession>A0A419TC85</accession>
<dbReference type="InterPro" id="IPR000683">
    <property type="entry name" value="Gfo/Idh/MocA-like_OxRdtase_N"/>
</dbReference>
<dbReference type="InterPro" id="IPR055170">
    <property type="entry name" value="GFO_IDH_MocA-like_dom"/>
</dbReference>
<evidence type="ECO:0000259" key="1">
    <source>
        <dbReference type="Pfam" id="PF01408"/>
    </source>
</evidence>
<dbReference type="Pfam" id="PF01408">
    <property type="entry name" value="GFO_IDH_MocA"/>
    <property type="match status" value="1"/>
</dbReference>
<organism evidence="3 4">
    <name type="scientific">Lacrimispora algidixylanolytica</name>
    <dbReference type="NCBI Taxonomy" id="94868"/>
    <lineage>
        <taxon>Bacteria</taxon>
        <taxon>Bacillati</taxon>
        <taxon>Bacillota</taxon>
        <taxon>Clostridia</taxon>
        <taxon>Lachnospirales</taxon>
        <taxon>Lachnospiraceae</taxon>
        <taxon>Lacrimispora</taxon>
    </lineage>
</organism>
<proteinExistence type="predicted"/>
<dbReference type="RefSeq" id="WP_158584964.1">
    <property type="nucleotide sequence ID" value="NZ_MCIA01000001.1"/>
</dbReference>
<dbReference type="Gene3D" id="3.40.50.720">
    <property type="entry name" value="NAD(P)-binding Rossmann-like Domain"/>
    <property type="match status" value="1"/>
</dbReference>
<dbReference type="AlphaFoldDB" id="A0A419TC85"/>
<evidence type="ECO:0008006" key="5">
    <source>
        <dbReference type="Google" id="ProtNLM"/>
    </source>
</evidence>
<protein>
    <recommendedName>
        <fullName evidence="5">Oxidoreductase</fullName>
    </recommendedName>
</protein>